<dbReference type="SMART" id="SM00335">
    <property type="entry name" value="ANX"/>
    <property type="match status" value="4"/>
</dbReference>
<feature type="compositionally biased region" description="Low complexity" evidence="5">
    <location>
        <begin position="189"/>
        <end position="198"/>
    </location>
</feature>
<dbReference type="InterPro" id="IPR037104">
    <property type="entry name" value="Annexin_sf"/>
</dbReference>
<feature type="compositionally biased region" description="Low complexity" evidence="5">
    <location>
        <begin position="76"/>
        <end position="89"/>
    </location>
</feature>
<name>A0A6G1KPX4_9PLEO</name>
<dbReference type="InterPro" id="IPR018252">
    <property type="entry name" value="Annexin_repeat_CS"/>
</dbReference>
<dbReference type="GO" id="GO:0005544">
    <property type="term" value="F:calcium-dependent phospholipid binding"/>
    <property type="evidence" value="ECO:0007669"/>
    <property type="project" value="UniProtKB-KW"/>
</dbReference>
<dbReference type="GO" id="GO:0005886">
    <property type="term" value="C:plasma membrane"/>
    <property type="evidence" value="ECO:0007669"/>
    <property type="project" value="TreeGrafter"/>
</dbReference>
<feature type="compositionally biased region" description="Pro residues" evidence="5">
    <location>
        <begin position="134"/>
        <end position="188"/>
    </location>
</feature>
<evidence type="ECO:0000256" key="4">
    <source>
        <dbReference type="RuleBase" id="RU003540"/>
    </source>
</evidence>
<evidence type="ECO:0000313" key="6">
    <source>
        <dbReference type="EMBL" id="KAF2714441.1"/>
    </source>
</evidence>
<keyword evidence="2 4" id="KW-0677">Repeat</keyword>
<dbReference type="PRINTS" id="PR01813">
    <property type="entry name" value="ANNEXINFUNGI"/>
</dbReference>
<organism evidence="6 7">
    <name type="scientific">Pleomassaria siparia CBS 279.74</name>
    <dbReference type="NCBI Taxonomy" id="1314801"/>
    <lineage>
        <taxon>Eukaryota</taxon>
        <taxon>Fungi</taxon>
        <taxon>Dikarya</taxon>
        <taxon>Ascomycota</taxon>
        <taxon>Pezizomycotina</taxon>
        <taxon>Dothideomycetes</taxon>
        <taxon>Pleosporomycetidae</taxon>
        <taxon>Pleosporales</taxon>
        <taxon>Pleomassariaceae</taxon>
        <taxon>Pleomassaria</taxon>
    </lineage>
</organism>
<keyword evidence="3 4" id="KW-0041">Annexin</keyword>
<evidence type="ECO:0000256" key="1">
    <source>
        <dbReference type="ARBA" id="ARBA00007831"/>
    </source>
</evidence>
<feature type="region of interest" description="Disordered" evidence="5">
    <location>
        <begin position="58"/>
        <end position="208"/>
    </location>
</feature>
<dbReference type="PROSITE" id="PS51897">
    <property type="entry name" value="ANNEXIN_2"/>
    <property type="match status" value="4"/>
</dbReference>
<dbReference type="InterPro" id="IPR018502">
    <property type="entry name" value="Annexin_repeat"/>
</dbReference>
<dbReference type="EMBL" id="MU005764">
    <property type="protein sequence ID" value="KAF2714441.1"/>
    <property type="molecule type" value="Genomic_DNA"/>
</dbReference>
<dbReference type="PANTHER" id="PTHR10502">
    <property type="entry name" value="ANNEXIN"/>
    <property type="match status" value="1"/>
</dbReference>
<comment type="similarity">
    <text evidence="1 4">Belongs to the annexin family.</text>
</comment>
<evidence type="ECO:0000256" key="3">
    <source>
        <dbReference type="ARBA" id="ARBA00023216"/>
    </source>
</evidence>
<evidence type="ECO:0000313" key="7">
    <source>
        <dbReference type="Proteomes" id="UP000799428"/>
    </source>
</evidence>
<sequence length="514" mass="56827">MCQQNIYKYMQCGHRGPSGEFTRCPTYQRYGRCEGPVQCLKPVQTWCGACQLEHLRRSNERSNGGQGYGQPPPPTYSSYPPHQQGYGQYQPPPYNAGPPPPNAYGAPPPGGQYGQPPPQQYPPPQQQYGGYGSPAPPPQPGYGVPPPQQYGQPPPGQYGVPPPQPYGQPPPGQYGAPPPGQYGAPPPGQYGAAPQGYPSPGYGQQTAPMDVSSQVTALKASFKGFGTDEKLLIRTIAKQDPIQMNTIREQYNQRFQTDVLKKIESETSGNFRTGLLTVFRGPLMADCWSLYESMKGLGTKEAVLNDVLMGRSNADINAIKAEYQRLFRRPLEADLRDDLSAGTEQLFVMVIAARRQEDTAPVIPQQIEADVTELQRAMGNMIAKDSAQTCQILTSRSDAQLRAITQTYSARFHKSLESIVKTKFSGHMEKALLLLLARANNRAASDAVQLEETMAGLGTRDQLLIQRLVRAHWDQRHMGQVRSEFQRLYKRDLVKRIKGETSGDYERLLVGLAE</sequence>
<dbReference type="GO" id="GO:0005737">
    <property type="term" value="C:cytoplasm"/>
    <property type="evidence" value="ECO:0007669"/>
    <property type="project" value="TreeGrafter"/>
</dbReference>
<gene>
    <name evidence="6" type="ORF">K504DRAFT_468957</name>
</gene>
<dbReference type="OrthoDB" id="37886at2759"/>
<dbReference type="InterPro" id="IPR001464">
    <property type="entry name" value="Annexin"/>
</dbReference>
<keyword evidence="7" id="KW-1185">Reference proteome</keyword>
<dbReference type="GO" id="GO:0005509">
    <property type="term" value="F:calcium ion binding"/>
    <property type="evidence" value="ECO:0007669"/>
    <property type="project" value="InterPro"/>
</dbReference>
<keyword evidence="4" id="KW-0111">Calcium/phospholipid-binding</keyword>
<protein>
    <recommendedName>
        <fullName evidence="4">Annexin</fullName>
    </recommendedName>
</protein>
<dbReference type="PROSITE" id="PS00223">
    <property type="entry name" value="ANNEXIN_1"/>
    <property type="match status" value="1"/>
</dbReference>
<reference evidence="6" key="1">
    <citation type="journal article" date="2020" name="Stud. Mycol.">
        <title>101 Dothideomycetes genomes: a test case for predicting lifestyles and emergence of pathogens.</title>
        <authorList>
            <person name="Haridas S."/>
            <person name="Albert R."/>
            <person name="Binder M."/>
            <person name="Bloem J."/>
            <person name="Labutti K."/>
            <person name="Salamov A."/>
            <person name="Andreopoulos B."/>
            <person name="Baker S."/>
            <person name="Barry K."/>
            <person name="Bills G."/>
            <person name="Bluhm B."/>
            <person name="Cannon C."/>
            <person name="Castanera R."/>
            <person name="Culley D."/>
            <person name="Daum C."/>
            <person name="Ezra D."/>
            <person name="Gonzalez J."/>
            <person name="Henrissat B."/>
            <person name="Kuo A."/>
            <person name="Liang C."/>
            <person name="Lipzen A."/>
            <person name="Lutzoni F."/>
            <person name="Magnuson J."/>
            <person name="Mondo S."/>
            <person name="Nolan M."/>
            <person name="Ohm R."/>
            <person name="Pangilinan J."/>
            <person name="Park H.-J."/>
            <person name="Ramirez L."/>
            <person name="Alfaro M."/>
            <person name="Sun H."/>
            <person name="Tritt A."/>
            <person name="Yoshinaga Y."/>
            <person name="Zwiers L.-H."/>
            <person name="Turgeon B."/>
            <person name="Goodwin S."/>
            <person name="Spatafora J."/>
            <person name="Crous P."/>
            <person name="Grigoriev I."/>
        </authorList>
    </citation>
    <scope>NUCLEOTIDE SEQUENCE</scope>
    <source>
        <strain evidence="6">CBS 279.74</strain>
    </source>
</reference>
<comment type="domain">
    <text evidence="4">A pair of annexin repeats may form one binding site for calcium and phospholipid.</text>
</comment>
<dbReference type="PANTHER" id="PTHR10502:SF102">
    <property type="entry name" value="ANNEXIN B11"/>
    <property type="match status" value="1"/>
</dbReference>
<keyword evidence="4" id="KW-0106">Calcium</keyword>
<proteinExistence type="inferred from homology"/>
<dbReference type="Proteomes" id="UP000799428">
    <property type="component" value="Unassembled WGS sequence"/>
</dbReference>
<dbReference type="PRINTS" id="PR00196">
    <property type="entry name" value="ANNEXIN"/>
</dbReference>
<dbReference type="Pfam" id="PF00191">
    <property type="entry name" value="Annexin"/>
    <property type="match status" value="4"/>
</dbReference>
<dbReference type="InterPro" id="IPR009117">
    <property type="entry name" value="ANX14"/>
</dbReference>
<evidence type="ECO:0000256" key="2">
    <source>
        <dbReference type="ARBA" id="ARBA00022737"/>
    </source>
</evidence>
<dbReference type="GO" id="GO:0001786">
    <property type="term" value="F:phosphatidylserine binding"/>
    <property type="evidence" value="ECO:0007669"/>
    <property type="project" value="TreeGrafter"/>
</dbReference>
<dbReference type="SUPFAM" id="SSF47874">
    <property type="entry name" value="Annexin"/>
    <property type="match status" value="1"/>
</dbReference>
<dbReference type="Gene3D" id="1.10.220.10">
    <property type="entry name" value="Annexin"/>
    <property type="match status" value="4"/>
</dbReference>
<feature type="compositionally biased region" description="Pro residues" evidence="5">
    <location>
        <begin position="90"/>
        <end position="125"/>
    </location>
</feature>
<evidence type="ECO:0000256" key="5">
    <source>
        <dbReference type="SAM" id="MobiDB-lite"/>
    </source>
</evidence>
<accession>A0A6G1KPX4</accession>
<dbReference type="GO" id="GO:0005634">
    <property type="term" value="C:nucleus"/>
    <property type="evidence" value="ECO:0007669"/>
    <property type="project" value="TreeGrafter"/>
</dbReference>
<dbReference type="GO" id="GO:0012506">
    <property type="term" value="C:vesicle membrane"/>
    <property type="evidence" value="ECO:0007669"/>
    <property type="project" value="TreeGrafter"/>
</dbReference>
<dbReference type="AlphaFoldDB" id="A0A6G1KPX4"/>